<evidence type="ECO:0000313" key="4">
    <source>
        <dbReference type="Proteomes" id="UP000034588"/>
    </source>
</evidence>
<dbReference type="Pfam" id="PF03720">
    <property type="entry name" value="UDPG_MGDP_dh_C"/>
    <property type="match status" value="1"/>
</dbReference>
<dbReference type="GO" id="GO:0016616">
    <property type="term" value="F:oxidoreductase activity, acting on the CH-OH group of donors, NAD or NADP as acceptor"/>
    <property type="evidence" value="ECO:0007669"/>
    <property type="project" value="InterPro"/>
</dbReference>
<organism evidence="3 4">
    <name type="scientific">Candidatus Gottesmanbacteria bacterium GW2011_GWB1_49_7</name>
    <dbReference type="NCBI Taxonomy" id="1618448"/>
    <lineage>
        <taxon>Bacteria</taxon>
        <taxon>Candidatus Gottesmaniibacteriota</taxon>
    </lineage>
</organism>
<dbReference type="Pfam" id="PF03721">
    <property type="entry name" value="UDPG_MGDP_dh_N"/>
    <property type="match status" value="1"/>
</dbReference>
<dbReference type="SUPFAM" id="SSF51735">
    <property type="entry name" value="NAD(P)-binding Rossmann-fold domains"/>
    <property type="match status" value="1"/>
</dbReference>
<dbReference type="GO" id="GO:0016628">
    <property type="term" value="F:oxidoreductase activity, acting on the CH-CH group of donors, NAD or NADP as acceptor"/>
    <property type="evidence" value="ECO:0007669"/>
    <property type="project" value="InterPro"/>
</dbReference>
<dbReference type="Proteomes" id="UP000034588">
    <property type="component" value="Unassembled WGS sequence"/>
</dbReference>
<dbReference type="GO" id="GO:0000271">
    <property type="term" value="P:polysaccharide biosynthetic process"/>
    <property type="evidence" value="ECO:0007669"/>
    <property type="project" value="InterPro"/>
</dbReference>
<reference evidence="3 4" key="1">
    <citation type="journal article" date="2015" name="Nature">
        <title>rRNA introns, odd ribosomes, and small enigmatic genomes across a large radiation of phyla.</title>
        <authorList>
            <person name="Brown C.T."/>
            <person name="Hug L.A."/>
            <person name="Thomas B.C."/>
            <person name="Sharon I."/>
            <person name="Castelle C.J."/>
            <person name="Singh A."/>
            <person name="Wilkins M.J."/>
            <person name="Williams K.H."/>
            <person name="Banfield J.F."/>
        </authorList>
    </citation>
    <scope>NUCLEOTIDE SEQUENCE [LARGE SCALE GENOMIC DNA]</scope>
</reference>
<comment type="similarity">
    <text evidence="1">Belongs to the UDP-glucose/GDP-mannose dehydrogenase family.</text>
</comment>
<gene>
    <name evidence="3" type="ORF">UY48_C0011G0014</name>
</gene>
<dbReference type="PANTHER" id="PTHR43491">
    <property type="entry name" value="UDP-N-ACETYL-D-MANNOSAMINE DEHYDROGENASE"/>
    <property type="match status" value="1"/>
</dbReference>
<dbReference type="InterPro" id="IPR014027">
    <property type="entry name" value="UDP-Glc/GDP-Man_DH_C"/>
</dbReference>
<dbReference type="EMBL" id="LCQD01000011">
    <property type="protein sequence ID" value="KKW12567.1"/>
    <property type="molecule type" value="Genomic_DNA"/>
</dbReference>
<evidence type="ECO:0000313" key="3">
    <source>
        <dbReference type="EMBL" id="KKW12567.1"/>
    </source>
</evidence>
<evidence type="ECO:0000259" key="2">
    <source>
        <dbReference type="SMART" id="SM00984"/>
    </source>
</evidence>
<dbReference type="SUPFAM" id="SSF52413">
    <property type="entry name" value="UDP-glucose/GDP-mannose dehydrogenase C-terminal domain"/>
    <property type="match status" value="1"/>
</dbReference>
<dbReference type="SMART" id="SM00984">
    <property type="entry name" value="UDPG_MGDP_dh_C"/>
    <property type="match status" value="1"/>
</dbReference>
<dbReference type="PANTHER" id="PTHR43491:SF1">
    <property type="entry name" value="UDP-N-ACETYL-D-MANNOSAMINE DEHYDROGENASE"/>
    <property type="match status" value="1"/>
</dbReference>
<dbReference type="Gene3D" id="3.40.50.720">
    <property type="entry name" value="NAD(P)-binding Rossmann-like Domain"/>
    <property type="match status" value="2"/>
</dbReference>
<proteinExistence type="inferred from homology"/>
<dbReference type="SUPFAM" id="SSF48179">
    <property type="entry name" value="6-phosphogluconate dehydrogenase C-terminal domain-like"/>
    <property type="match status" value="1"/>
</dbReference>
<dbReference type="InterPro" id="IPR028359">
    <property type="entry name" value="UDP_ManNAc/GlcNAc_DH"/>
</dbReference>
<sequence length="442" mass="49346">MTKNTIANDLLYGRKKICFFGIGYIGFTSAIAYASKGVKVLAYDIEPTRVELFREGKTSVPNLREWLGFDPTVLARHGLLDATTDWQDLIVPENNVFVVAVPTEKNGFPFKDYVMDVLEKIATTKTKHPLILIESTISMNFLPDIIYPILCRGLGLGNFSVGVIPRRDWFDEDSSHTLKNMPRVVGVDNDTMREEIENIVRIVSPDVRRASSCKIACLTKQVENCIRMIEIGTAIQLSNAYPRTGMLEALNLAGQKWNIPTLFGSCRVSGYCLNIAPLYLQLSAEHPEELTLLSAALQTNDNQPAIVAQAIANRGVKKVLILGLSYKADVPVWTESPSIQLSKNLEHLGIETRVHDPYFSAQIIKEKCGIEGVEGDFLQLIPDYDAIVLISGHREYKSIPKTSLLNAMKNTKLIIDNDGSWDRIDFGVIEYQRIGTPGWRGE</sequence>
<dbReference type="InterPro" id="IPR008927">
    <property type="entry name" value="6-PGluconate_DH-like_C_sf"/>
</dbReference>
<name>A0A0G1YC70_9BACT</name>
<dbReference type="InterPro" id="IPR036220">
    <property type="entry name" value="UDP-Glc/GDP-Man_DH_C_sf"/>
</dbReference>
<dbReference type="PIRSF" id="PIRSF500136">
    <property type="entry name" value="UDP_ManNAc_DH"/>
    <property type="match status" value="1"/>
</dbReference>
<dbReference type="InterPro" id="IPR001732">
    <property type="entry name" value="UDP-Glc/GDP-Man_DH_N"/>
</dbReference>
<protein>
    <submittedName>
        <fullName evidence="3">Nucleotide sugar dehydrogenase family protein</fullName>
    </submittedName>
</protein>
<dbReference type="PIRSF" id="PIRSF000124">
    <property type="entry name" value="UDPglc_GDPman_dh"/>
    <property type="match status" value="1"/>
</dbReference>
<dbReference type="InterPro" id="IPR017476">
    <property type="entry name" value="UDP-Glc/GDP-Man"/>
</dbReference>
<dbReference type="AlphaFoldDB" id="A0A0G1YC70"/>
<dbReference type="GO" id="GO:0051287">
    <property type="term" value="F:NAD binding"/>
    <property type="evidence" value="ECO:0007669"/>
    <property type="project" value="InterPro"/>
</dbReference>
<accession>A0A0G1YC70</accession>
<comment type="caution">
    <text evidence="3">The sequence shown here is derived from an EMBL/GenBank/DDBJ whole genome shotgun (WGS) entry which is preliminary data.</text>
</comment>
<evidence type="ECO:0000256" key="1">
    <source>
        <dbReference type="PIRNR" id="PIRNR000124"/>
    </source>
</evidence>
<dbReference type="InterPro" id="IPR036291">
    <property type="entry name" value="NAD(P)-bd_dom_sf"/>
</dbReference>
<feature type="domain" description="UDP-glucose/GDP-mannose dehydrogenase C-terminal" evidence="2">
    <location>
        <begin position="320"/>
        <end position="423"/>
    </location>
</feature>